<dbReference type="Proteomes" id="UP000176614">
    <property type="component" value="Unassembled WGS sequence"/>
</dbReference>
<dbReference type="EMBL" id="MEVT01000010">
    <property type="protein sequence ID" value="OGC62998.1"/>
    <property type="molecule type" value="Genomic_DNA"/>
</dbReference>
<proteinExistence type="predicted"/>
<gene>
    <name evidence="2" type="ORF">A2264_01880</name>
</gene>
<feature type="compositionally biased region" description="Basic and acidic residues" evidence="1">
    <location>
        <begin position="85"/>
        <end position="97"/>
    </location>
</feature>
<sequence length="97" mass="11101">MSGRHHKKRTSRARSAFAKAKSGVVDSRLMYTDEYYLSAECEAGLRQGQHGRLGKLERAFHVLRTETPRTLVTGERTRGRSRNPRRSERTNGAEEEL</sequence>
<organism evidence="2 3">
    <name type="scientific">candidate division WWE3 bacterium RIFOXYA2_FULL_46_9</name>
    <dbReference type="NCBI Taxonomy" id="1802636"/>
    <lineage>
        <taxon>Bacteria</taxon>
        <taxon>Katanobacteria</taxon>
    </lineage>
</organism>
<protein>
    <submittedName>
        <fullName evidence="2">Uncharacterized protein</fullName>
    </submittedName>
</protein>
<name>A0A1F4W151_UNCKA</name>
<accession>A0A1F4W151</accession>
<dbReference type="AlphaFoldDB" id="A0A1F4W151"/>
<evidence type="ECO:0000313" key="2">
    <source>
        <dbReference type="EMBL" id="OGC62998.1"/>
    </source>
</evidence>
<reference evidence="2 3" key="1">
    <citation type="journal article" date="2016" name="Nat. Commun.">
        <title>Thousands of microbial genomes shed light on interconnected biogeochemical processes in an aquifer system.</title>
        <authorList>
            <person name="Anantharaman K."/>
            <person name="Brown C.T."/>
            <person name="Hug L.A."/>
            <person name="Sharon I."/>
            <person name="Castelle C.J."/>
            <person name="Probst A.J."/>
            <person name="Thomas B.C."/>
            <person name="Singh A."/>
            <person name="Wilkins M.J."/>
            <person name="Karaoz U."/>
            <person name="Brodie E.L."/>
            <person name="Williams K.H."/>
            <person name="Hubbard S.S."/>
            <person name="Banfield J.F."/>
        </authorList>
    </citation>
    <scope>NUCLEOTIDE SEQUENCE [LARGE SCALE GENOMIC DNA]</scope>
</reference>
<evidence type="ECO:0000256" key="1">
    <source>
        <dbReference type="SAM" id="MobiDB-lite"/>
    </source>
</evidence>
<evidence type="ECO:0000313" key="3">
    <source>
        <dbReference type="Proteomes" id="UP000176614"/>
    </source>
</evidence>
<comment type="caution">
    <text evidence="2">The sequence shown here is derived from an EMBL/GenBank/DDBJ whole genome shotgun (WGS) entry which is preliminary data.</text>
</comment>
<feature type="region of interest" description="Disordered" evidence="1">
    <location>
        <begin position="67"/>
        <end position="97"/>
    </location>
</feature>